<gene>
    <name evidence="1" type="ORF">HQ945_01390</name>
</gene>
<protein>
    <submittedName>
        <fullName evidence="1">Haloacid dehalogenase-like hydrolase</fullName>
    </submittedName>
</protein>
<dbReference type="InterPro" id="IPR023214">
    <property type="entry name" value="HAD_sf"/>
</dbReference>
<dbReference type="InterPro" id="IPR050582">
    <property type="entry name" value="HAD-like_SerB"/>
</dbReference>
<dbReference type="InterPro" id="IPR036412">
    <property type="entry name" value="HAD-like_sf"/>
</dbReference>
<dbReference type="Pfam" id="PF12710">
    <property type="entry name" value="HAD"/>
    <property type="match status" value="1"/>
</dbReference>
<dbReference type="CDD" id="cd01427">
    <property type="entry name" value="HAD_like"/>
    <property type="match status" value="1"/>
</dbReference>
<name>A0A849VI74_9HYPH</name>
<dbReference type="PANTHER" id="PTHR43344">
    <property type="entry name" value="PHOSPHOSERINE PHOSPHATASE"/>
    <property type="match status" value="1"/>
</dbReference>
<evidence type="ECO:0000313" key="2">
    <source>
        <dbReference type="Proteomes" id="UP000550508"/>
    </source>
</evidence>
<reference evidence="1 2" key="1">
    <citation type="submission" date="2020-05" db="EMBL/GenBank/DDBJ databases">
        <authorList>
            <person name="Kim M.K."/>
        </authorList>
    </citation>
    <scope>NUCLEOTIDE SEQUENCE [LARGE SCALE GENOMIC DNA]</scope>
    <source>
        <strain evidence="1 2">BT25</strain>
    </source>
</reference>
<organism evidence="1 2">
    <name type="scientific">Phyllobacterium pellucidum</name>
    <dbReference type="NCBI Taxonomy" id="2740464"/>
    <lineage>
        <taxon>Bacteria</taxon>
        <taxon>Pseudomonadati</taxon>
        <taxon>Pseudomonadota</taxon>
        <taxon>Alphaproteobacteria</taxon>
        <taxon>Hyphomicrobiales</taxon>
        <taxon>Phyllobacteriaceae</taxon>
        <taxon>Phyllobacterium</taxon>
    </lineage>
</organism>
<dbReference type="SUPFAM" id="SSF56784">
    <property type="entry name" value="HAD-like"/>
    <property type="match status" value="1"/>
</dbReference>
<accession>A0A849VI74</accession>
<dbReference type="AlphaFoldDB" id="A0A849VI74"/>
<dbReference type="Proteomes" id="UP000550508">
    <property type="component" value="Unassembled WGS sequence"/>
</dbReference>
<sequence>MTINYHGDTHRTRIRLLLHPKGAVRIVTVTYFQLCRPRAFISESYLLPGGVAVGNFTKSGWVRVHGLARVWAVLFVFLLLNAGSALAQSDPLPSWNDGPNRTAIVDFVKRVTTDGSADFVAPVDRIAVFDNDGTLWAEKPVPFELFFALDEVKRLAPEHPEWKDTEPFKSVLANDLAGVEASGMKGMLEIMAATHAGMSTEAFSKTVADWFATAKHPVRQKPYGELVYQPQLELLAYLRDNGFRTFIVSGGGVEFMRVFADKIYGVPPEQVIGSSGVVKYQLGADGKPELMKEPKVEFIDDGPGKPVGINRFIGRWPIMAIGNSDGDREMLEYTTAGSGARLAVYIHHDDAEREYAYDRTDKLAKFDKGWDEAVTKGWQVVSMKNDWKVIFPPSK</sequence>
<comment type="caution">
    <text evidence="1">The sequence shown here is derived from an EMBL/GenBank/DDBJ whole genome shotgun (WGS) entry which is preliminary data.</text>
</comment>
<proteinExistence type="predicted"/>
<keyword evidence="2" id="KW-1185">Reference proteome</keyword>
<dbReference type="Gene3D" id="3.40.50.1000">
    <property type="entry name" value="HAD superfamily/HAD-like"/>
    <property type="match status" value="1"/>
</dbReference>
<dbReference type="GO" id="GO:0016787">
    <property type="term" value="F:hydrolase activity"/>
    <property type="evidence" value="ECO:0007669"/>
    <property type="project" value="UniProtKB-KW"/>
</dbReference>
<evidence type="ECO:0000313" key="1">
    <source>
        <dbReference type="EMBL" id="NTS29895.1"/>
    </source>
</evidence>
<dbReference type="EMBL" id="JABUMX010000001">
    <property type="protein sequence ID" value="NTS29895.1"/>
    <property type="molecule type" value="Genomic_DNA"/>
</dbReference>
<keyword evidence="1" id="KW-0378">Hydrolase</keyword>